<evidence type="ECO:0000313" key="2">
    <source>
        <dbReference type="Proteomes" id="UP000222531"/>
    </source>
</evidence>
<dbReference type="RefSeq" id="WP_099197354.1">
    <property type="nucleotide sequence ID" value="NZ_NHZO01000012.1"/>
</dbReference>
<dbReference type="AlphaFoldDB" id="A0A2G1XQC5"/>
<proteinExistence type="predicted"/>
<evidence type="ECO:0000313" key="1">
    <source>
        <dbReference type="EMBL" id="PHQ53447.1"/>
    </source>
</evidence>
<dbReference type="EMBL" id="NHZO01000012">
    <property type="protein sequence ID" value="PHQ53447.1"/>
    <property type="molecule type" value="Genomic_DNA"/>
</dbReference>
<dbReference type="OrthoDB" id="3855669at2"/>
<reference evidence="1 2" key="1">
    <citation type="journal article" date="2017" name="Biochemistry">
        <title>Identification of the Biosynthetic Pathway for the Antibiotic Bicyclomycin.</title>
        <authorList>
            <person name="Patteson J."/>
            <person name="Cai W."/>
            <person name="Johnson R.A."/>
            <person name="Santa Maria K."/>
            <person name="Li B."/>
        </authorList>
    </citation>
    <scope>NUCLEOTIDE SEQUENCE [LARGE SCALE GENOMIC DNA]</scope>
    <source>
        <strain evidence="1 2">ATCC 21532</strain>
    </source>
</reference>
<name>A0A2G1XQC5_STRCJ</name>
<accession>A0A2G1XQC5</accession>
<comment type="caution">
    <text evidence="1">The sequence shown here is derived from an EMBL/GenBank/DDBJ whole genome shotgun (WGS) entry which is preliminary data.</text>
</comment>
<gene>
    <name evidence="1" type="ORF">BLA24_00490</name>
</gene>
<sequence>MNAAPEAGTWVVDVRRDRVGEVVEVSDGRVSLRDLTSREEWEALSCDVRPATANDELRAKVADLNHRSVRRQAR</sequence>
<dbReference type="Proteomes" id="UP000222531">
    <property type="component" value="Unassembled WGS sequence"/>
</dbReference>
<organism evidence="1 2">
    <name type="scientific">Streptomyces cinnamoneus</name>
    <name type="common">Streptoverticillium cinnamoneum</name>
    <dbReference type="NCBI Taxonomy" id="53446"/>
    <lineage>
        <taxon>Bacteria</taxon>
        <taxon>Bacillati</taxon>
        <taxon>Actinomycetota</taxon>
        <taxon>Actinomycetes</taxon>
        <taxon>Kitasatosporales</taxon>
        <taxon>Streptomycetaceae</taxon>
        <taxon>Streptomyces</taxon>
        <taxon>Streptomyces cinnamoneus group</taxon>
    </lineage>
</organism>
<keyword evidence="2" id="KW-1185">Reference proteome</keyword>
<protein>
    <submittedName>
        <fullName evidence="1">Uncharacterized protein</fullName>
    </submittedName>
</protein>